<dbReference type="EMBL" id="JACHEF010000001">
    <property type="protein sequence ID" value="MBB6407773.1"/>
    <property type="molecule type" value="Genomic_DNA"/>
</dbReference>
<dbReference type="Proteomes" id="UP000556329">
    <property type="component" value="Unassembled WGS sequence"/>
</dbReference>
<dbReference type="InterPro" id="IPR011008">
    <property type="entry name" value="Dimeric_a/b-barrel"/>
</dbReference>
<organism evidence="1 2">
    <name type="scientific">Mesorhizobium sangaii</name>
    <dbReference type="NCBI Taxonomy" id="505389"/>
    <lineage>
        <taxon>Bacteria</taxon>
        <taxon>Pseudomonadati</taxon>
        <taxon>Pseudomonadota</taxon>
        <taxon>Alphaproteobacteria</taxon>
        <taxon>Hyphomicrobiales</taxon>
        <taxon>Phyllobacteriaceae</taxon>
        <taxon>Mesorhizobium</taxon>
    </lineage>
</organism>
<comment type="caution">
    <text evidence="1">The sequence shown here is derived from an EMBL/GenBank/DDBJ whole genome shotgun (WGS) entry which is preliminary data.</text>
</comment>
<dbReference type="AlphaFoldDB" id="A0A841P3I4"/>
<protein>
    <recommendedName>
        <fullName evidence="3">ABM domain-containing protein</fullName>
    </recommendedName>
</protein>
<dbReference type="RefSeq" id="WP_184870944.1">
    <property type="nucleotide sequence ID" value="NZ_JACHEF010000001.1"/>
</dbReference>
<evidence type="ECO:0000313" key="1">
    <source>
        <dbReference type="EMBL" id="MBB6407773.1"/>
    </source>
</evidence>
<evidence type="ECO:0008006" key="3">
    <source>
        <dbReference type="Google" id="ProtNLM"/>
    </source>
</evidence>
<name>A0A841P3I4_9HYPH</name>
<accession>A0A841P3I4</accession>
<sequence>MTHAIEITTLRLKAGLSIADFITANADIDPWIRRQPGFMGRRICERDDGMIVDIVFWETTEDGHRSAAGIMTEMAESPVHVTIDHRSVDWTISQVHHSLDG</sequence>
<keyword evidence="2" id="KW-1185">Reference proteome</keyword>
<proteinExistence type="predicted"/>
<dbReference type="SUPFAM" id="SSF54909">
    <property type="entry name" value="Dimeric alpha+beta barrel"/>
    <property type="match status" value="1"/>
</dbReference>
<evidence type="ECO:0000313" key="2">
    <source>
        <dbReference type="Proteomes" id="UP000556329"/>
    </source>
</evidence>
<reference evidence="1 2" key="1">
    <citation type="submission" date="2020-08" db="EMBL/GenBank/DDBJ databases">
        <title>Genomic Encyclopedia of Type Strains, Phase IV (KMG-IV): sequencing the most valuable type-strain genomes for metagenomic binning, comparative biology and taxonomic classification.</title>
        <authorList>
            <person name="Goeker M."/>
        </authorList>
    </citation>
    <scope>NUCLEOTIDE SEQUENCE [LARGE SCALE GENOMIC DNA]</scope>
    <source>
        <strain evidence="1 2">DSM 100039</strain>
    </source>
</reference>
<gene>
    <name evidence="1" type="ORF">HNQ71_000417</name>
</gene>